<comment type="caution">
    <text evidence="7">The sequence shown here is derived from an EMBL/GenBank/DDBJ whole genome shotgun (WGS) entry which is preliminary data.</text>
</comment>
<dbReference type="InterPro" id="IPR007156">
    <property type="entry name" value="MamQ_LemA"/>
</dbReference>
<dbReference type="SUPFAM" id="SSF140478">
    <property type="entry name" value="LemA-like"/>
    <property type="match status" value="1"/>
</dbReference>
<evidence type="ECO:0000256" key="3">
    <source>
        <dbReference type="ARBA" id="ARBA00022692"/>
    </source>
</evidence>
<keyword evidence="4 6" id="KW-1133">Transmembrane helix</keyword>
<dbReference type="AlphaFoldDB" id="A0A2M7RJB7"/>
<name>A0A2M7RJB7_9BACT</name>
<comment type="similarity">
    <text evidence="2">Belongs to the LemA family.</text>
</comment>
<evidence type="ECO:0000313" key="7">
    <source>
        <dbReference type="EMBL" id="PIY96804.1"/>
    </source>
</evidence>
<evidence type="ECO:0000256" key="2">
    <source>
        <dbReference type="ARBA" id="ARBA00008854"/>
    </source>
</evidence>
<evidence type="ECO:0000256" key="5">
    <source>
        <dbReference type="ARBA" id="ARBA00023136"/>
    </source>
</evidence>
<organism evidence="7 8">
    <name type="scientific">Candidatus Kerfeldbacteria bacterium CG_4_10_14_0_8_um_filter_42_10</name>
    <dbReference type="NCBI Taxonomy" id="2014248"/>
    <lineage>
        <taxon>Bacteria</taxon>
        <taxon>Candidatus Kerfeldiibacteriota</taxon>
    </lineage>
</organism>
<sequence>MSTFLWIIVIAVAVIVLWLIATYNGLIRLKNRTEEAWSDIDVQLKRRYDLIPNLIETVKGYATHERELFEKVTQARTRAMEAKNPKEQGEAENMLTGTLKTLFAVAENYPDLKANENFAKLQDELSDTENKIQASRRFYNGNVRDFNTKLQVFPTNMIAKSLGFKEREFFEVEQEAERKNVEVKF</sequence>
<dbReference type="PANTHER" id="PTHR34478">
    <property type="entry name" value="PROTEIN LEMA"/>
    <property type="match status" value="1"/>
</dbReference>
<gene>
    <name evidence="7" type="ORF">COY66_02640</name>
</gene>
<dbReference type="GO" id="GO:0016020">
    <property type="term" value="C:membrane"/>
    <property type="evidence" value="ECO:0007669"/>
    <property type="project" value="UniProtKB-SubCell"/>
</dbReference>
<reference evidence="7 8" key="1">
    <citation type="submission" date="2017-09" db="EMBL/GenBank/DDBJ databases">
        <title>Depth-based differentiation of microbial function through sediment-hosted aquifers and enrichment of novel symbionts in the deep terrestrial subsurface.</title>
        <authorList>
            <person name="Probst A.J."/>
            <person name="Ladd B."/>
            <person name="Jarett J.K."/>
            <person name="Geller-Mcgrath D.E."/>
            <person name="Sieber C.M."/>
            <person name="Emerson J.B."/>
            <person name="Anantharaman K."/>
            <person name="Thomas B.C."/>
            <person name="Malmstrom R."/>
            <person name="Stieglmeier M."/>
            <person name="Klingl A."/>
            <person name="Woyke T."/>
            <person name="Ryan C.M."/>
            <person name="Banfield J.F."/>
        </authorList>
    </citation>
    <scope>NUCLEOTIDE SEQUENCE [LARGE SCALE GENOMIC DNA]</scope>
    <source>
        <strain evidence="7">CG_4_10_14_0_8_um_filter_42_10</strain>
    </source>
</reference>
<evidence type="ECO:0008006" key="9">
    <source>
        <dbReference type="Google" id="ProtNLM"/>
    </source>
</evidence>
<dbReference type="InterPro" id="IPR023353">
    <property type="entry name" value="LemA-like_dom_sf"/>
</dbReference>
<feature type="transmembrane region" description="Helical" evidence="6">
    <location>
        <begin position="6"/>
        <end position="26"/>
    </location>
</feature>
<accession>A0A2M7RJB7</accession>
<protein>
    <recommendedName>
        <fullName evidence="9">LemA family protein</fullName>
    </recommendedName>
</protein>
<evidence type="ECO:0000256" key="1">
    <source>
        <dbReference type="ARBA" id="ARBA00004167"/>
    </source>
</evidence>
<dbReference type="Gene3D" id="1.20.1440.20">
    <property type="entry name" value="LemA-like domain"/>
    <property type="match status" value="1"/>
</dbReference>
<comment type="subcellular location">
    <subcellularLocation>
        <location evidence="1">Membrane</location>
        <topology evidence="1">Single-pass membrane protein</topology>
    </subcellularLocation>
</comment>
<keyword evidence="3 6" id="KW-0812">Transmembrane</keyword>
<dbReference type="Proteomes" id="UP000230779">
    <property type="component" value="Unassembled WGS sequence"/>
</dbReference>
<evidence type="ECO:0000256" key="6">
    <source>
        <dbReference type="SAM" id="Phobius"/>
    </source>
</evidence>
<dbReference type="PANTHER" id="PTHR34478:SF2">
    <property type="entry name" value="MEMBRANE PROTEIN"/>
    <property type="match status" value="1"/>
</dbReference>
<evidence type="ECO:0000313" key="8">
    <source>
        <dbReference type="Proteomes" id="UP000230779"/>
    </source>
</evidence>
<keyword evidence="5 6" id="KW-0472">Membrane</keyword>
<dbReference type="EMBL" id="PFMD01000027">
    <property type="protein sequence ID" value="PIY96804.1"/>
    <property type="molecule type" value="Genomic_DNA"/>
</dbReference>
<evidence type="ECO:0000256" key="4">
    <source>
        <dbReference type="ARBA" id="ARBA00022989"/>
    </source>
</evidence>
<dbReference type="Pfam" id="PF04011">
    <property type="entry name" value="LemA"/>
    <property type="match status" value="1"/>
</dbReference>
<proteinExistence type="inferred from homology"/>